<reference evidence="1" key="2">
    <citation type="submission" date="2021-04" db="EMBL/GenBank/DDBJ databases">
        <authorList>
            <person name="Gilroy R."/>
        </authorList>
    </citation>
    <scope>NUCLEOTIDE SEQUENCE</scope>
    <source>
        <strain evidence="1">ChiHjej9B8-13557</strain>
    </source>
</reference>
<evidence type="ECO:0008006" key="3">
    <source>
        <dbReference type="Google" id="ProtNLM"/>
    </source>
</evidence>
<evidence type="ECO:0000313" key="1">
    <source>
        <dbReference type="EMBL" id="HJB59107.1"/>
    </source>
</evidence>
<reference evidence="1" key="1">
    <citation type="journal article" date="2021" name="PeerJ">
        <title>Extensive microbial diversity within the chicken gut microbiome revealed by metagenomics and culture.</title>
        <authorList>
            <person name="Gilroy R."/>
            <person name="Ravi A."/>
            <person name="Getino M."/>
            <person name="Pursley I."/>
            <person name="Horton D.L."/>
            <person name="Alikhan N.F."/>
            <person name="Baker D."/>
            <person name="Gharbi K."/>
            <person name="Hall N."/>
            <person name="Watson M."/>
            <person name="Adriaenssens E.M."/>
            <person name="Foster-Nyarko E."/>
            <person name="Jarju S."/>
            <person name="Secka A."/>
            <person name="Antonio M."/>
            <person name="Oren A."/>
            <person name="Chaudhuri R.R."/>
            <person name="La Ragione R."/>
            <person name="Hildebrand F."/>
            <person name="Pallen M.J."/>
        </authorList>
    </citation>
    <scope>NUCLEOTIDE SEQUENCE</scope>
    <source>
        <strain evidence="1">ChiHjej9B8-13557</strain>
    </source>
</reference>
<evidence type="ECO:0000313" key="2">
    <source>
        <dbReference type="Proteomes" id="UP000824211"/>
    </source>
</evidence>
<proteinExistence type="predicted"/>
<gene>
    <name evidence="1" type="ORF">H9771_05560</name>
</gene>
<accession>A0A9D2MEU1</accession>
<dbReference type="EMBL" id="DWXX01000096">
    <property type="protein sequence ID" value="HJB59107.1"/>
    <property type="molecule type" value="Genomic_DNA"/>
</dbReference>
<name>A0A9D2MEU1_9FIRM</name>
<dbReference type="AlphaFoldDB" id="A0A9D2MEU1"/>
<dbReference type="Proteomes" id="UP000824211">
    <property type="component" value="Unassembled WGS sequence"/>
</dbReference>
<protein>
    <recommendedName>
        <fullName evidence="3">Ig-like domain-containing protein</fullName>
    </recommendedName>
</protein>
<comment type="caution">
    <text evidence="1">The sequence shown here is derived from an EMBL/GenBank/DDBJ whole genome shotgun (WGS) entry which is preliminary data.</text>
</comment>
<sequence>MSGNTDFFPVVRNRYFYGKLLTVRDFEVEQNYQRRKTQLLSRLSLGAGVVCGLGVSASDDTTLLIESGMALDYQGRMVVVEEPLLRKLQMIEGQETLQGQDSAYLCLGYDETDIEPVNAVGADTGASRQCNMTSEGYRLFLTAQPPEFRSLLEAGGHDNVSVLYASKELTLVLTAPEAVCAGEEFTVEVLVVKNERTPPVQFRLEGESAFVDSGDGRIRLEFRESAEEKRRVYTASFQLKARQLAGVDSPLFPTGGEINLELGSHSYKNYIEINTRCHLCENQDELEERGQRTDNLERHLRGRDIPIYLAKLELIHSAGSMFLASVTNLPFHQRLGRQGGKAGGQELQAVTTSVRSLEYWQKPDVKSVYQPSTGALHFDFGIPAPEQYDYAVSHGTVDLTMPGGLRVNSRVYSDEIAHGLGPGAVDVRLSVEFADPSADGETALYFGNSEIFRGKTAPTTPPWVEAAALVYPQRGTMRIGLWLHDMVEGNRLTVHYFAQKPERDTSRILAQRQVSLTVTPEFSHVSRRGTLRMQAEVVGSEDKGVQWTISGEGGGSIDRNGVYQAPETPGTYEIVATASADENVRASAFVIVD</sequence>
<organism evidence="1 2">
    <name type="scientific">Candidatus Faecalibacterium faecipullorum</name>
    <dbReference type="NCBI Taxonomy" id="2838578"/>
    <lineage>
        <taxon>Bacteria</taxon>
        <taxon>Bacillati</taxon>
        <taxon>Bacillota</taxon>
        <taxon>Clostridia</taxon>
        <taxon>Eubacteriales</taxon>
        <taxon>Oscillospiraceae</taxon>
        <taxon>Faecalibacterium</taxon>
    </lineage>
</organism>